<evidence type="ECO:0008006" key="4">
    <source>
        <dbReference type="Google" id="ProtNLM"/>
    </source>
</evidence>
<accession>A0A1I6D372</accession>
<gene>
    <name evidence="2" type="ORF">SAMN04515673_10257</name>
</gene>
<feature type="region of interest" description="Disordered" evidence="1">
    <location>
        <begin position="1"/>
        <end position="51"/>
    </location>
</feature>
<dbReference type="Proteomes" id="UP000199302">
    <property type="component" value="Unassembled WGS sequence"/>
</dbReference>
<dbReference type="InterPro" id="IPR021735">
    <property type="entry name" value="DUF3306"/>
</dbReference>
<dbReference type="OrthoDB" id="8100830at2"/>
<dbReference type="AlphaFoldDB" id="A0A1I6D372"/>
<feature type="region of interest" description="Disordered" evidence="1">
    <location>
        <begin position="165"/>
        <end position="225"/>
    </location>
</feature>
<reference evidence="2 3" key="1">
    <citation type="submission" date="2016-10" db="EMBL/GenBank/DDBJ databases">
        <authorList>
            <person name="de Groot N.N."/>
        </authorList>
    </citation>
    <scope>NUCLEOTIDE SEQUENCE [LARGE SCALE GENOMIC DNA]</scope>
    <source>
        <strain evidence="3">KMM 9023,NRIC 0796,JCM 17311,KCTC 23692</strain>
    </source>
</reference>
<evidence type="ECO:0000313" key="3">
    <source>
        <dbReference type="Proteomes" id="UP000199302"/>
    </source>
</evidence>
<name>A0A1I6D372_9RHOB</name>
<sequence>MKQEGDFWSRRKARVRQETEAEVRRETVAAHDAEVEAEERALEGKSDEEVLAELDLPDPETLTSSEELREFLTAKLPGRLRRRAMRRLWRVNPVLANLDGLNDYDEDYRTAELMGDAVRTSYRVGEGLLAHVKALAEQAERASLPEAAADADLDAGDTDEILAYAQGEAAQGDPGDAEPAPRAEVAPTAEPDAEVDAEPDAPAPRRRTMRFTFNDPAAPSAAGQG</sequence>
<protein>
    <recommendedName>
        <fullName evidence="4">DUF3306 domain-containing protein</fullName>
    </recommendedName>
</protein>
<feature type="compositionally biased region" description="Basic and acidic residues" evidence="1">
    <location>
        <begin position="1"/>
        <end position="48"/>
    </location>
</feature>
<dbReference type="STRING" id="871652.SAMN04515673_10257"/>
<dbReference type="EMBL" id="FOYI01000002">
    <property type="protein sequence ID" value="SFQ99944.1"/>
    <property type="molecule type" value="Genomic_DNA"/>
</dbReference>
<keyword evidence="3" id="KW-1185">Reference proteome</keyword>
<evidence type="ECO:0000256" key="1">
    <source>
        <dbReference type="SAM" id="MobiDB-lite"/>
    </source>
</evidence>
<dbReference type="RefSeq" id="WP_092076596.1">
    <property type="nucleotide sequence ID" value="NZ_FOYI01000002.1"/>
</dbReference>
<dbReference type="Pfam" id="PF11748">
    <property type="entry name" value="DUF3306"/>
    <property type="match status" value="1"/>
</dbReference>
<evidence type="ECO:0000313" key="2">
    <source>
        <dbReference type="EMBL" id="SFQ99944.1"/>
    </source>
</evidence>
<organism evidence="2 3">
    <name type="scientific">Poseidonocella sedimentorum</name>
    <dbReference type="NCBI Taxonomy" id="871652"/>
    <lineage>
        <taxon>Bacteria</taxon>
        <taxon>Pseudomonadati</taxon>
        <taxon>Pseudomonadota</taxon>
        <taxon>Alphaproteobacteria</taxon>
        <taxon>Rhodobacterales</taxon>
        <taxon>Roseobacteraceae</taxon>
        <taxon>Poseidonocella</taxon>
    </lineage>
</organism>
<proteinExistence type="predicted"/>